<evidence type="ECO:0000313" key="2">
    <source>
        <dbReference type="EMBL" id="EKU75206.1"/>
    </source>
</evidence>
<dbReference type="HOGENOM" id="CLU_138569_0_0_5"/>
<evidence type="ECO:0000313" key="3">
    <source>
        <dbReference type="Proteomes" id="UP000009887"/>
    </source>
</evidence>
<proteinExistence type="predicted"/>
<dbReference type="PATRIC" id="fig|883163.3.peg.2790"/>
<evidence type="ECO:0000256" key="1">
    <source>
        <dbReference type="SAM" id="MobiDB-lite"/>
    </source>
</evidence>
<dbReference type="EMBL" id="AGZU01000008">
    <property type="protein sequence ID" value="EKU75206.1"/>
    <property type="molecule type" value="Genomic_DNA"/>
</dbReference>
<sequence>MFDCSDVVMRWVLSFPLLLIGLPPVAAQDIVPVDEAPLAQRTAMEQYQARTAVVRPCDRSGGGIVVCGSRAERNAKERLPLPREPVEGRPLAGDTPRASAAAPRQGACGVVGGQGTGCVGGGVPILGAAMLAGKAITHLLDPDADMAPPPPLPDSVKGAGQH</sequence>
<organism evidence="2 3">
    <name type="scientific">Sphingobium yanoikuyae ATCC 51230</name>
    <dbReference type="NCBI Taxonomy" id="883163"/>
    <lineage>
        <taxon>Bacteria</taxon>
        <taxon>Pseudomonadati</taxon>
        <taxon>Pseudomonadota</taxon>
        <taxon>Alphaproteobacteria</taxon>
        <taxon>Sphingomonadales</taxon>
        <taxon>Sphingomonadaceae</taxon>
        <taxon>Sphingobium</taxon>
    </lineage>
</organism>
<comment type="caution">
    <text evidence="2">The sequence shown here is derived from an EMBL/GenBank/DDBJ whole genome shotgun (WGS) entry which is preliminary data.</text>
</comment>
<keyword evidence="3" id="KW-1185">Reference proteome</keyword>
<reference evidence="2 3" key="1">
    <citation type="submission" date="2012-09" db="EMBL/GenBank/DDBJ databases">
        <title>The Genome Sequence of Sphingobium yanoikuyae ATCC 51230.</title>
        <authorList>
            <consortium name="The Broad Institute Genome Sequencing Platform"/>
            <person name="Earl A."/>
            <person name="Ward D."/>
            <person name="Feldgarden M."/>
            <person name="Gevers D."/>
            <person name="Huys G."/>
            <person name="Walker B."/>
            <person name="Young S.K."/>
            <person name="Zeng Q."/>
            <person name="Gargeya S."/>
            <person name="Fitzgerald M."/>
            <person name="Haas B."/>
            <person name="Abouelleil A."/>
            <person name="Alvarado L."/>
            <person name="Arachchi H.M."/>
            <person name="Berlin A.M."/>
            <person name="Chapman S.B."/>
            <person name="Goldberg J."/>
            <person name="Griggs A."/>
            <person name="Gujja S."/>
            <person name="Hansen M."/>
            <person name="Howarth C."/>
            <person name="Imamovic A."/>
            <person name="Larimer J."/>
            <person name="McCowen C."/>
            <person name="Montmayeur A."/>
            <person name="Murphy C."/>
            <person name="Neiman D."/>
            <person name="Pearson M."/>
            <person name="Priest M."/>
            <person name="Roberts A."/>
            <person name="Saif S."/>
            <person name="Shea T."/>
            <person name="Sisk P."/>
            <person name="Sykes S."/>
            <person name="Wortman J."/>
            <person name="Nusbaum C."/>
            <person name="Birren B."/>
        </authorList>
    </citation>
    <scope>NUCLEOTIDE SEQUENCE [LARGE SCALE GENOMIC DNA]</scope>
    <source>
        <strain evidence="2 3">ATCC 51230</strain>
    </source>
</reference>
<feature type="compositionally biased region" description="Basic and acidic residues" evidence="1">
    <location>
        <begin position="78"/>
        <end position="87"/>
    </location>
</feature>
<feature type="region of interest" description="Disordered" evidence="1">
    <location>
        <begin position="142"/>
        <end position="162"/>
    </location>
</feature>
<protein>
    <submittedName>
        <fullName evidence="2">Uncharacterized protein</fullName>
    </submittedName>
</protein>
<gene>
    <name evidence="2" type="ORF">HMPREF9718_02734</name>
</gene>
<accession>K9CWA9</accession>
<dbReference type="AlphaFoldDB" id="K9CWA9"/>
<name>K9CWA9_SPHYA</name>
<dbReference type="Proteomes" id="UP000009887">
    <property type="component" value="Unassembled WGS sequence"/>
</dbReference>
<feature type="region of interest" description="Disordered" evidence="1">
    <location>
        <begin position="78"/>
        <end position="100"/>
    </location>
</feature>